<evidence type="ECO:0008006" key="3">
    <source>
        <dbReference type="Google" id="ProtNLM"/>
    </source>
</evidence>
<dbReference type="PATRIC" id="fig|1254432.3.peg.8527"/>
<dbReference type="HOGENOM" id="CLU_723409_0_0_7"/>
<evidence type="ECO:0000313" key="2">
    <source>
        <dbReference type="Proteomes" id="UP000014803"/>
    </source>
</evidence>
<sequence length="382" mass="41472">MPQQHAPVPEVELAVSLAAEAKLAEPGCPCPAAVGFHGLGQKLLFQAERRYAELDGRRLVLRPETTRGLPAQGFTAMTFFGDWPASAWAQLREDDSWDSGDTQGALYRWEKDHWRRVKATEADEQYGPWYRGDGSIGAIVHSFGGGYSAQSVILPLDPQSKAPVPRLARRADGGQRLFVLASTSLPTGHLFVLGNDSQNPRRDIPCVERFSPGAETGTLEALPLPPQPPPRLEWRSLAARSPNDAYVAGVLADPPEHMGPTVSYLAHFDGTTWSLLDVPAGLWGPEVSVAEDGTLWILNDTPDANPALSVAFSSQLLRRAPSGDWAQVRLRTPSGPVGADVIISHVFVHGSVVWFAGFTKAQRDRVLVWTTAPMDAMLTIPP</sequence>
<evidence type="ECO:0000313" key="1">
    <source>
        <dbReference type="EMBL" id="AGP39717.1"/>
    </source>
</evidence>
<reference evidence="1 2" key="1">
    <citation type="journal article" date="2013" name="Sci. Rep.">
        <title>Extraordinary expansion of a Sorangium cellulosum genome from an alkaline milieu.</title>
        <authorList>
            <person name="Han K."/>
            <person name="Li Z.F."/>
            <person name="Peng R."/>
            <person name="Zhu L.P."/>
            <person name="Zhou T."/>
            <person name="Wang L.G."/>
            <person name="Li S.G."/>
            <person name="Zhang X.B."/>
            <person name="Hu W."/>
            <person name="Wu Z.H."/>
            <person name="Qin N."/>
            <person name="Li Y.Z."/>
        </authorList>
    </citation>
    <scope>NUCLEOTIDE SEQUENCE [LARGE SCALE GENOMIC DNA]</scope>
    <source>
        <strain evidence="1 2">So0157-2</strain>
    </source>
</reference>
<dbReference type="Proteomes" id="UP000014803">
    <property type="component" value="Chromosome"/>
</dbReference>
<protein>
    <recommendedName>
        <fullName evidence="3">Sialidase domain-containing protein</fullName>
    </recommendedName>
</protein>
<proteinExistence type="predicted"/>
<dbReference type="EMBL" id="CP003969">
    <property type="protein sequence ID" value="AGP39717.1"/>
    <property type="molecule type" value="Genomic_DNA"/>
</dbReference>
<dbReference type="eggNOG" id="COG4447">
    <property type="taxonomic scope" value="Bacteria"/>
</dbReference>
<name>S4Y2J5_SORCE</name>
<gene>
    <name evidence="1" type="ORF">SCE1572_37625</name>
</gene>
<dbReference type="KEGG" id="scu:SCE1572_37625"/>
<dbReference type="AlphaFoldDB" id="S4Y2J5"/>
<accession>S4Y2J5</accession>
<organism evidence="1 2">
    <name type="scientific">Sorangium cellulosum So0157-2</name>
    <dbReference type="NCBI Taxonomy" id="1254432"/>
    <lineage>
        <taxon>Bacteria</taxon>
        <taxon>Pseudomonadati</taxon>
        <taxon>Myxococcota</taxon>
        <taxon>Polyangia</taxon>
        <taxon>Polyangiales</taxon>
        <taxon>Polyangiaceae</taxon>
        <taxon>Sorangium</taxon>
    </lineage>
</organism>